<evidence type="ECO:0000256" key="3">
    <source>
        <dbReference type="ARBA" id="ARBA00022695"/>
    </source>
</evidence>
<evidence type="ECO:0000256" key="6">
    <source>
        <dbReference type="ARBA" id="ARBA00022842"/>
    </source>
</evidence>
<evidence type="ECO:0000256" key="1">
    <source>
        <dbReference type="ARBA" id="ARBA00022490"/>
    </source>
</evidence>
<keyword evidence="7 9" id="KW-0173">Coenzyme A biosynthesis</keyword>
<dbReference type="GO" id="GO:0005524">
    <property type="term" value="F:ATP binding"/>
    <property type="evidence" value="ECO:0007669"/>
    <property type="project" value="UniProtKB-KW"/>
</dbReference>
<dbReference type="EMBL" id="AAXW01000025">
    <property type="protein sequence ID" value="EAZ90417.1"/>
    <property type="molecule type" value="Genomic_DNA"/>
</dbReference>
<comment type="caution">
    <text evidence="11">The sequence shown here is derived from an EMBL/GenBank/DDBJ whole genome shotgun (WGS) entry which is preliminary data.</text>
</comment>
<sequence length="160" mass="18278">MIAIYPGSFDPITLGHLDIIERGVLLFEKVIVTVMYNPNKRPLFPVEKRVEQIIECTQHLSGVEVDSYRGLTVDYAKLRNAQVLLRGLRVLSDFEKELQMAHTNKTLSEDVQTIFLATNKEYSFLSSSTVKEIAQFGGSIAHMVPENVVQDLREYYKNKK</sequence>
<dbReference type="PANTHER" id="PTHR21342">
    <property type="entry name" value="PHOSPHOPANTETHEINE ADENYLYLTRANSFERASE"/>
    <property type="match status" value="1"/>
</dbReference>
<comment type="subunit">
    <text evidence="9">Homohexamer.</text>
</comment>
<evidence type="ECO:0000256" key="5">
    <source>
        <dbReference type="ARBA" id="ARBA00022840"/>
    </source>
</evidence>
<dbReference type="GO" id="GO:0015937">
    <property type="term" value="P:coenzyme A biosynthetic process"/>
    <property type="evidence" value="ECO:0007669"/>
    <property type="project" value="UniProtKB-UniRule"/>
</dbReference>
<feature type="binding site" evidence="9">
    <location>
        <begin position="8"/>
        <end position="9"/>
    </location>
    <ligand>
        <name>ATP</name>
        <dbReference type="ChEBI" id="CHEBI:30616"/>
    </ligand>
</feature>
<feature type="site" description="Transition state stabilizer" evidence="9">
    <location>
        <position position="16"/>
    </location>
</feature>
<feature type="binding site" evidence="9">
    <location>
        <begin position="122"/>
        <end position="128"/>
    </location>
    <ligand>
        <name>ATP</name>
        <dbReference type="ChEBI" id="CHEBI:30616"/>
    </ligand>
</feature>
<dbReference type="CDD" id="cd02163">
    <property type="entry name" value="PPAT"/>
    <property type="match status" value="1"/>
</dbReference>
<dbReference type="InterPro" id="IPR001980">
    <property type="entry name" value="PPAT"/>
</dbReference>
<dbReference type="GO" id="GO:0005737">
    <property type="term" value="C:cytoplasm"/>
    <property type="evidence" value="ECO:0007669"/>
    <property type="project" value="UniProtKB-SubCell"/>
</dbReference>
<dbReference type="SUPFAM" id="SSF52374">
    <property type="entry name" value="Nucleotidylyl transferase"/>
    <property type="match status" value="1"/>
</dbReference>
<dbReference type="OrthoDB" id="9806661at2"/>
<keyword evidence="6 9" id="KW-0460">Magnesium</keyword>
<feature type="binding site" evidence="9">
    <location>
        <position position="16"/>
    </location>
    <ligand>
        <name>ATP</name>
        <dbReference type="ChEBI" id="CHEBI:30616"/>
    </ligand>
</feature>
<evidence type="ECO:0000313" key="12">
    <source>
        <dbReference type="Proteomes" id="UP000003781"/>
    </source>
</evidence>
<organism evidence="11 12">
    <name type="scientific">Crocosphaera chwakensis CCY0110</name>
    <dbReference type="NCBI Taxonomy" id="391612"/>
    <lineage>
        <taxon>Bacteria</taxon>
        <taxon>Bacillati</taxon>
        <taxon>Cyanobacteriota</taxon>
        <taxon>Cyanophyceae</taxon>
        <taxon>Oscillatoriophycideae</taxon>
        <taxon>Chroococcales</taxon>
        <taxon>Aphanothecaceae</taxon>
        <taxon>Crocosphaera</taxon>
        <taxon>Crocosphaera chwakensis</taxon>
    </lineage>
</organism>
<dbReference type="InterPro" id="IPR014729">
    <property type="entry name" value="Rossmann-like_a/b/a_fold"/>
</dbReference>
<feature type="binding site" evidence="9">
    <location>
        <position position="97"/>
    </location>
    <ligand>
        <name>ATP</name>
        <dbReference type="ChEBI" id="CHEBI:30616"/>
    </ligand>
</feature>
<keyword evidence="2 9" id="KW-0808">Transferase</keyword>
<evidence type="ECO:0000259" key="10">
    <source>
        <dbReference type="Pfam" id="PF01467"/>
    </source>
</evidence>
<gene>
    <name evidence="9 11" type="primary">coaD</name>
    <name evidence="11" type="ORF">CY0110_28829</name>
</gene>
<comment type="subcellular location">
    <subcellularLocation>
        <location evidence="9">Cytoplasm</location>
    </subcellularLocation>
</comment>
<dbReference type="eggNOG" id="COG0669">
    <property type="taxonomic scope" value="Bacteria"/>
</dbReference>
<feature type="binding site" evidence="9">
    <location>
        <position position="40"/>
    </location>
    <ligand>
        <name>substrate</name>
    </ligand>
</feature>
<keyword evidence="12" id="KW-1185">Reference proteome</keyword>
<dbReference type="Gene3D" id="3.40.50.620">
    <property type="entry name" value="HUPs"/>
    <property type="match status" value="1"/>
</dbReference>
<protein>
    <recommendedName>
        <fullName evidence="9">Phosphopantetheine adenylyltransferase</fullName>
        <ecNumber evidence="9">2.7.7.3</ecNumber>
    </recommendedName>
    <alternativeName>
        <fullName evidence="9">Dephospho-CoA pyrophosphorylase</fullName>
    </alternativeName>
    <alternativeName>
        <fullName evidence="9">Pantetheine-phosphate adenylyltransferase</fullName>
        <shortName evidence="9">PPAT</shortName>
    </alternativeName>
</protein>
<accession>A3ISY6</accession>
<evidence type="ECO:0000256" key="7">
    <source>
        <dbReference type="ARBA" id="ARBA00022993"/>
    </source>
</evidence>
<reference evidence="11 12" key="1">
    <citation type="submission" date="2007-03" db="EMBL/GenBank/DDBJ databases">
        <authorList>
            <person name="Stal L."/>
            <person name="Ferriera S."/>
            <person name="Johnson J."/>
            <person name="Kravitz S."/>
            <person name="Beeson K."/>
            <person name="Sutton G."/>
            <person name="Rogers Y.-H."/>
            <person name="Friedman R."/>
            <person name="Frazier M."/>
            <person name="Venter J.C."/>
        </authorList>
    </citation>
    <scope>NUCLEOTIDE SEQUENCE [LARGE SCALE GENOMIC DNA]</scope>
    <source>
        <strain evidence="11 12">CCY0110</strain>
    </source>
</reference>
<evidence type="ECO:0000256" key="9">
    <source>
        <dbReference type="HAMAP-Rule" id="MF_00151"/>
    </source>
</evidence>
<feature type="binding site" evidence="9">
    <location>
        <position position="8"/>
    </location>
    <ligand>
        <name>substrate</name>
    </ligand>
</feature>
<dbReference type="Pfam" id="PF01467">
    <property type="entry name" value="CTP_transf_like"/>
    <property type="match status" value="1"/>
</dbReference>
<feature type="binding site" evidence="9">
    <location>
        <position position="72"/>
    </location>
    <ligand>
        <name>substrate</name>
    </ligand>
</feature>
<evidence type="ECO:0000313" key="11">
    <source>
        <dbReference type="EMBL" id="EAZ90417.1"/>
    </source>
</evidence>
<comment type="similarity">
    <text evidence="9">Belongs to the bacterial CoaD family.</text>
</comment>
<keyword evidence="1 9" id="KW-0963">Cytoplasm</keyword>
<dbReference type="NCBIfam" id="TIGR01510">
    <property type="entry name" value="coaD_prev_kdtB"/>
    <property type="match status" value="1"/>
</dbReference>
<proteinExistence type="inferred from homology"/>
<feature type="domain" description="Cytidyltransferase-like" evidence="10">
    <location>
        <begin position="4"/>
        <end position="132"/>
    </location>
</feature>
<dbReference type="PANTHER" id="PTHR21342:SF1">
    <property type="entry name" value="PHOSPHOPANTETHEINE ADENYLYLTRANSFERASE"/>
    <property type="match status" value="1"/>
</dbReference>
<comment type="function">
    <text evidence="9">Reversibly transfers an adenylyl group from ATP to 4'-phosphopantetheine, yielding dephospho-CoA (dPCoA) and pyrophosphate.</text>
</comment>
<dbReference type="PRINTS" id="PR01020">
    <property type="entry name" value="LPSBIOSNTHSS"/>
</dbReference>
<keyword evidence="3 9" id="KW-0548">Nucleotidyltransferase</keyword>
<evidence type="ECO:0000256" key="2">
    <source>
        <dbReference type="ARBA" id="ARBA00022679"/>
    </source>
</evidence>
<name>A3ISY6_9CHRO</name>
<evidence type="ECO:0000256" key="4">
    <source>
        <dbReference type="ARBA" id="ARBA00022741"/>
    </source>
</evidence>
<feature type="binding site" evidence="9">
    <location>
        <position position="86"/>
    </location>
    <ligand>
        <name>substrate</name>
    </ligand>
</feature>
<dbReference type="Proteomes" id="UP000003781">
    <property type="component" value="Unassembled WGS sequence"/>
</dbReference>
<comment type="catalytic activity">
    <reaction evidence="8 9">
        <text>(R)-4'-phosphopantetheine + ATP + H(+) = 3'-dephospho-CoA + diphosphate</text>
        <dbReference type="Rhea" id="RHEA:19801"/>
        <dbReference type="ChEBI" id="CHEBI:15378"/>
        <dbReference type="ChEBI" id="CHEBI:30616"/>
        <dbReference type="ChEBI" id="CHEBI:33019"/>
        <dbReference type="ChEBI" id="CHEBI:57328"/>
        <dbReference type="ChEBI" id="CHEBI:61723"/>
        <dbReference type="EC" id="2.7.7.3"/>
    </reaction>
</comment>
<dbReference type="GO" id="GO:0004595">
    <property type="term" value="F:pantetheine-phosphate adenylyltransferase activity"/>
    <property type="evidence" value="ECO:0007669"/>
    <property type="project" value="UniProtKB-UniRule"/>
</dbReference>
<dbReference type="EC" id="2.7.7.3" evidence="9"/>
<keyword evidence="5 9" id="KW-0067">ATP-binding</keyword>
<dbReference type="HAMAP" id="MF_00151">
    <property type="entry name" value="PPAT_bact"/>
    <property type="match status" value="1"/>
</dbReference>
<dbReference type="InterPro" id="IPR004821">
    <property type="entry name" value="Cyt_trans-like"/>
</dbReference>
<dbReference type="NCBIfam" id="TIGR00125">
    <property type="entry name" value="cyt_tran_rel"/>
    <property type="match status" value="1"/>
</dbReference>
<keyword evidence="4 9" id="KW-0547">Nucleotide-binding</keyword>
<feature type="binding site" evidence="9">
    <location>
        <begin position="87"/>
        <end position="89"/>
    </location>
    <ligand>
        <name>ATP</name>
        <dbReference type="ChEBI" id="CHEBI:30616"/>
    </ligand>
</feature>
<dbReference type="UniPathway" id="UPA00241">
    <property type="reaction ID" value="UER00355"/>
</dbReference>
<dbReference type="RefSeq" id="WP_008276491.1">
    <property type="nucleotide sequence ID" value="NZ_AAXW01000025.1"/>
</dbReference>
<dbReference type="AlphaFoldDB" id="A3ISY6"/>
<comment type="pathway">
    <text evidence="9">Cofactor biosynthesis; coenzyme A biosynthesis; CoA from (R)-pantothenate: step 4/5.</text>
</comment>
<evidence type="ECO:0000256" key="8">
    <source>
        <dbReference type="ARBA" id="ARBA00029346"/>
    </source>
</evidence>
<comment type="cofactor">
    <cofactor evidence="9">
        <name>Mg(2+)</name>
        <dbReference type="ChEBI" id="CHEBI:18420"/>
    </cofactor>
</comment>